<evidence type="ECO:0000313" key="1">
    <source>
        <dbReference type="EMBL" id="QCC45938.1"/>
    </source>
</evidence>
<dbReference type="EMBL" id="CP038631">
    <property type="protein sequence ID" value="QCC45938.1"/>
    <property type="molecule type" value="Genomic_DNA"/>
</dbReference>
<evidence type="ECO:0000313" key="3">
    <source>
        <dbReference type="Proteomes" id="UP000296216"/>
    </source>
</evidence>
<name>A0A4D6GYQ4_HALS9</name>
<sequence length="113" mass="12857">MSDLTAEEFEEQKYVDYFPKLETAYKRAFDDMNGTYDRKLVHAIDQQVLSESEPFYEADSGFSVELPADPLDRLAGVQVDADHARDVIDEHTDRICVHLRDQFGIGGQADEKA</sequence>
<dbReference type="InterPro" id="IPR043952">
    <property type="entry name" value="DUF5783"/>
</dbReference>
<dbReference type="Pfam" id="PF19095">
    <property type="entry name" value="DUF5783"/>
    <property type="match status" value="1"/>
</dbReference>
<reference evidence="1" key="3">
    <citation type="journal article" name="MicrobiologyOpen">
        <title>Whole-genome comparison between the type strain of Halobacterium salinarum (DSM 3754(T)) and the laboratory strains R1 and NRC-1.</title>
        <authorList>
            <person name="Pfeiffer F."/>
            <person name="Losensky G."/>
            <person name="Marchfelder A."/>
            <person name="Habermann B."/>
            <person name="Dyall-Smith M."/>
        </authorList>
    </citation>
    <scope>NUCLEOTIDE SEQUENCE</scope>
    <source>
        <strain evidence="1">91-R6</strain>
    </source>
</reference>
<proteinExistence type="predicted"/>
<gene>
    <name evidence="2" type="ORF">APQ99_00713</name>
    <name evidence="1" type="ORF">HBSAL_11480</name>
</gene>
<dbReference type="Proteomes" id="UP000323075">
    <property type="component" value="Unassembled WGS sequence"/>
</dbReference>
<accession>A0A4D6GYQ4</accession>
<organism evidence="1 3">
    <name type="scientific">Halobacterium salinarum (strain ATCC 33171 / DSM 3754 / JCM 8978 / NBRC 102687 / NCIMB 764 / 91-R6)</name>
    <dbReference type="NCBI Taxonomy" id="2597657"/>
    <lineage>
        <taxon>Archaea</taxon>
        <taxon>Methanobacteriati</taxon>
        <taxon>Methanobacteriota</taxon>
        <taxon>Stenosarchaea group</taxon>
        <taxon>Halobacteria</taxon>
        <taxon>Halobacteriales</taxon>
        <taxon>Halobacteriaceae</taxon>
        <taxon>Halobacterium</taxon>
    </lineage>
</organism>
<evidence type="ECO:0000313" key="4">
    <source>
        <dbReference type="Proteomes" id="UP000323075"/>
    </source>
</evidence>
<evidence type="ECO:0000313" key="2">
    <source>
        <dbReference type="EMBL" id="TYO82195.1"/>
    </source>
</evidence>
<protein>
    <submittedName>
        <fullName evidence="1">Uncharacterized protein</fullName>
    </submittedName>
</protein>
<dbReference type="AlphaFoldDB" id="A0A4D6GYQ4"/>
<reference evidence="1 3" key="1">
    <citation type="journal article" date="2019" name="Microbiol. Resour. Announc.">
        <title>The Genome Sequence of the Halobacterium salinarum Type Strain Is Closely Related to That of Laboratory Strains NRC-1 and R1.</title>
        <authorList>
            <person name="Pfeiffer F."/>
            <person name="Marchfelder A."/>
            <person name="Habermann B."/>
            <person name="Dyall-Smith M.L."/>
        </authorList>
    </citation>
    <scope>NUCLEOTIDE SEQUENCE [LARGE SCALE GENOMIC DNA]</scope>
    <source>
        <strain evidence="1">91-R6</strain>
        <strain evidence="3">ATCC 33171 / DSM 3754 / JCM 8978 / NBRC 102687 / NCIMB 764 / 91-R6</strain>
    </source>
</reference>
<dbReference type="GeneID" id="62885493"/>
<dbReference type="Proteomes" id="UP000296216">
    <property type="component" value="Chromosome"/>
</dbReference>
<reference evidence="2 4" key="2">
    <citation type="submission" date="2019-07" db="EMBL/GenBank/DDBJ databases">
        <title>Genomic Encyclopedia of Archaeal and Bacterial Type Strains, Phase II (KMG-II): from individual species to whole genera.</title>
        <authorList>
            <person name="Goeker M."/>
        </authorList>
    </citation>
    <scope>NUCLEOTIDE SEQUENCE [LARGE SCALE GENOMIC DNA]</scope>
    <source>
        <strain evidence="2 4">DSM 3754</strain>
    </source>
</reference>
<dbReference type="RefSeq" id="WP_136361631.1">
    <property type="nucleotide sequence ID" value="NZ_VRYN01000001.1"/>
</dbReference>
<dbReference type="EMBL" id="VRYN01000001">
    <property type="protein sequence ID" value="TYO82195.1"/>
    <property type="molecule type" value="Genomic_DNA"/>
</dbReference>